<organism evidence="4 5">
    <name type="scientific">Phragmitibacter flavus</name>
    <dbReference type="NCBI Taxonomy" id="2576071"/>
    <lineage>
        <taxon>Bacteria</taxon>
        <taxon>Pseudomonadati</taxon>
        <taxon>Verrucomicrobiota</taxon>
        <taxon>Verrucomicrobiia</taxon>
        <taxon>Verrucomicrobiales</taxon>
        <taxon>Verrucomicrobiaceae</taxon>
        <taxon>Phragmitibacter</taxon>
    </lineage>
</organism>
<feature type="domain" description="DUF1549" evidence="1">
    <location>
        <begin position="151"/>
        <end position="358"/>
    </location>
</feature>
<dbReference type="OrthoDB" id="175422at2"/>
<dbReference type="Gene3D" id="2.60.120.200">
    <property type="match status" value="1"/>
</dbReference>
<dbReference type="Pfam" id="PF07583">
    <property type="entry name" value="PSCyt2"/>
    <property type="match status" value="1"/>
</dbReference>
<dbReference type="PANTHER" id="PTHR35889">
    <property type="entry name" value="CYCLOINULO-OLIGOSACCHARIDE FRUCTANOTRANSFERASE-RELATED"/>
    <property type="match status" value="1"/>
</dbReference>
<dbReference type="Pfam" id="PF07635">
    <property type="entry name" value="PSCyt1"/>
    <property type="match status" value="1"/>
</dbReference>
<dbReference type="Pfam" id="PF13385">
    <property type="entry name" value="Laminin_G_3"/>
    <property type="match status" value="1"/>
</dbReference>
<dbReference type="InterPro" id="IPR013320">
    <property type="entry name" value="ConA-like_dom_sf"/>
</dbReference>
<dbReference type="InterPro" id="IPR011429">
    <property type="entry name" value="Cyt_c_Planctomycete-type"/>
</dbReference>
<dbReference type="Proteomes" id="UP000306196">
    <property type="component" value="Unassembled WGS sequence"/>
</dbReference>
<dbReference type="PANTHER" id="PTHR35889:SF3">
    <property type="entry name" value="F-BOX DOMAIN-CONTAINING PROTEIN"/>
    <property type="match status" value="1"/>
</dbReference>
<name>A0A5R8KGI9_9BACT</name>
<dbReference type="InterPro" id="IPR011444">
    <property type="entry name" value="DUF1549"/>
</dbReference>
<dbReference type="InterPro" id="IPR036909">
    <property type="entry name" value="Cyt_c-like_dom_sf"/>
</dbReference>
<dbReference type="AlphaFoldDB" id="A0A5R8KGI9"/>
<evidence type="ECO:0000259" key="2">
    <source>
        <dbReference type="Pfam" id="PF07587"/>
    </source>
</evidence>
<sequence>MIFRLVIVTTLPCMLLGGVSPLRAGGIEFNRDVRPILSENCFYCHGQDPKTREADLRLDEHEGATRDLGGYAAIVPGKPEESEILKRMMAHDKADLMPPPESNRKVSTEQLEVVKQWIAEGAHYEKHWAYLTPKRAELPEVGKDDWSRHNLDRWVLARLEKEGLAPSKEASPSTWLRRVSLDLTGLPVEPRELEAFEEQVRQHGEGAYEEAVNRLLDSPHFGERMAIDWLDAARYADSHGFNNDGLRTMWRWRDWVIDAFNANLPYDQFITEQLAGDLLPKPTLEQRIATGFSRNHVINSEGGIIDEEYRVEYVADRVRTTSTAWLGLTMECSRCHDHKYDAVTQKDYFQLFAFFNSVPEHGEDGRIANAVPQIPAPTKLQQTLMTKQQAELAKLDAALAPMLADQMDDEERLSRIAEEAARVKETLKMVVLLPDGVDGVVGNGMVLKAEVPAPRIAAKALDFKSESGLSLSFWLKPDAANGRDVPLLSALDYSGSPAASGYGRGQELRLIDGELEWRASSRLPVYAMVVRTEGASIKPGVWRQVVVSIAHGIKAEKVRIFVDGLELPMVVRYDGLPAPIDNREFLVGADNGKEGARWVGELDELGVIAKPLGGDEVMQLFLANALPLAGKFAAEEWAKGWRHRALLSDDELTKALVARRKAVWEAHLATRRGLPNSMVMVELPEPRPTFVLDRGMYDAPTERVEPGVPEGLITPWPEGAPRNRLGLAKWFTQPRHPLTARVVVNRFWAQLFGVGIVKTLEDFGSQSEWPSHPELLDLLARDFVDGGWDVKGLFKAMVLSSTYRQSSEVKAELVARDPENRLLARGPRVRLPAEVIRDQALAVSGLLVPKIGGPSVYPYQPDKLYDGVVVGTAYPGSRWEQGTGEDLYRRSLYTFWKRTVTHPAMLTLDAPDREFCSVRRSRTNTPLQALLLWNEPGYLEAARHLAGRMIKEGGVDDQARLRFGFQLVTGREGEDAEVRVVYATLEKLREQFAGAPQDAEAFLKVGSSPQDESISKPELAAMMGVASMLLNLDETITNN</sequence>
<dbReference type="InterPro" id="IPR022655">
    <property type="entry name" value="DUF1553"/>
</dbReference>
<feature type="domain" description="DUF1553" evidence="2">
    <location>
        <begin position="723"/>
        <end position="981"/>
    </location>
</feature>
<evidence type="ECO:0000313" key="5">
    <source>
        <dbReference type="Proteomes" id="UP000306196"/>
    </source>
</evidence>
<protein>
    <submittedName>
        <fullName evidence="4">DUF1553 domain-containing protein</fullName>
    </submittedName>
</protein>
<dbReference type="EMBL" id="VAUV01000005">
    <property type="protein sequence ID" value="TLD71412.1"/>
    <property type="molecule type" value="Genomic_DNA"/>
</dbReference>
<accession>A0A5R8KGI9</accession>
<comment type="caution">
    <text evidence="4">The sequence shown here is derived from an EMBL/GenBank/DDBJ whole genome shotgun (WGS) entry which is preliminary data.</text>
</comment>
<dbReference type="GO" id="GO:0009055">
    <property type="term" value="F:electron transfer activity"/>
    <property type="evidence" value="ECO:0007669"/>
    <property type="project" value="InterPro"/>
</dbReference>
<keyword evidence="5" id="KW-1185">Reference proteome</keyword>
<feature type="domain" description="Cytochrome C Planctomycete-type" evidence="3">
    <location>
        <begin position="41"/>
        <end position="101"/>
    </location>
</feature>
<dbReference type="RefSeq" id="WP_138085626.1">
    <property type="nucleotide sequence ID" value="NZ_VAUV01000005.1"/>
</dbReference>
<dbReference type="GO" id="GO:0020037">
    <property type="term" value="F:heme binding"/>
    <property type="evidence" value="ECO:0007669"/>
    <property type="project" value="InterPro"/>
</dbReference>
<dbReference type="Pfam" id="PF07587">
    <property type="entry name" value="PSD1"/>
    <property type="match status" value="1"/>
</dbReference>
<reference evidence="4 5" key="1">
    <citation type="submission" date="2019-05" db="EMBL/GenBank/DDBJ databases">
        <title>Verrucobacter flavum gen. nov., sp. nov. a new member of the family Verrucomicrobiaceae.</title>
        <authorList>
            <person name="Szuroczki S."/>
            <person name="Abbaszade G."/>
            <person name="Szabo A."/>
            <person name="Felfoldi T."/>
            <person name="Schumann P."/>
            <person name="Boka K."/>
            <person name="Keki Z."/>
            <person name="Toumi M."/>
            <person name="Toth E."/>
        </authorList>
    </citation>
    <scope>NUCLEOTIDE SEQUENCE [LARGE SCALE GENOMIC DNA]</scope>
    <source>
        <strain evidence="4 5">MG-N-17</strain>
    </source>
</reference>
<evidence type="ECO:0000259" key="1">
    <source>
        <dbReference type="Pfam" id="PF07583"/>
    </source>
</evidence>
<dbReference type="SUPFAM" id="SSF49899">
    <property type="entry name" value="Concanavalin A-like lectins/glucanases"/>
    <property type="match status" value="1"/>
</dbReference>
<evidence type="ECO:0000259" key="3">
    <source>
        <dbReference type="Pfam" id="PF07635"/>
    </source>
</evidence>
<proteinExistence type="predicted"/>
<evidence type="ECO:0000313" key="4">
    <source>
        <dbReference type="EMBL" id="TLD71412.1"/>
    </source>
</evidence>
<dbReference type="SUPFAM" id="SSF46626">
    <property type="entry name" value="Cytochrome c"/>
    <property type="match status" value="1"/>
</dbReference>
<gene>
    <name evidence="4" type="ORF">FEM03_07750</name>
</gene>